<name>A0A7G6X544_9ACTN</name>
<accession>A0A7G6X544</accession>
<evidence type="ECO:0000313" key="1">
    <source>
        <dbReference type="EMBL" id="QNE21359.1"/>
    </source>
</evidence>
<keyword evidence="2" id="KW-1185">Reference proteome</keyword>
<dbReference type="EMBL" id="CP043661">
    <property type="protein sequence ID" value="QNE21359.1"/>
    <property type="molecule type" value="Genomic_DNA"/>
</dbReference>
<dbReference type="RefSeq" id="WP_185443759.1">
    <property type="nucleotide sequence ID" value="NZ_CP043661.1"/>
</dbReference>
<protein>
    <submittedName>
        <fullName evidence="1">Uncharacterized protein</fullName>
    </submittedName>
</protein>
<sequence length="63" mass="6563">MAGEIWADVAAGTVASNLPSNLRIRLQAGGTGTQRQPDQVITVPNFSDFTVNLPSLAPPGWTG</sequence>
<organism evidence="1 2">
    <name type="scientific">Kribbella qitaiheensis</name>
    <dbReference type="NCBI Taxonomy" id="1544730"/>
    <lineage>
        <taxon>Bacteria</taxon>
        <taxon>Bacillati</taxon>
        <taxon>Actinomycetota</taxon>
        <taxon>Actinomycetes</taxon>
        <taxon>Propionibacteriales</taxon>
        <taxon>Kribbellaceae</taxon>
        <taxon>Kribbella</taxon>
    </lineage>
</organism>
<reference evidence="1 2" key="2">
    <citation type="journal article" date="2020" name="Microbiol. Resour. Announc.">
        <title>Antarctic desert soil bacteria exhibit high novel natural product potential, evaluated through long-read genome sequencing and comparative genomics.</title>
        <authorList>
            <person name="Benaud N."/>
            <person name="Edwards R.J."/>
            <person name="Amos T.G."/>
            <person name="D'Agostino P.M."/>
            <person name="Gutierrez-Chavez C."/>
            <person name="Montgomery K."/>
            <person name="Nicetic I."/>
            <person name="Ferrari B.C."/>
        </authorList>
    </citation>
    <scope>NUCLEOTIDE SEQUENCE [LARGE SCALE GENOMIC DNA]</scope>
    <source>
        <strain evidence="1 2">SPB151</strain>
    </source>
</reference>
<gene>
    <name evidence="1" type="ORF">F1D05_29860</name>
</gene>
<reference evidence="2" key="1">
    <citation type="submission" date="2019-09" db="EMBL/GenBank/DDBJ databases">
        <title>Antimicrobial potential of Antarctic Bacteria.</title>
        <authorList>
            <person name="Benaud N."/>
            <person name="Edwards R.J."/>
            <person name="Ferrari B.C."/>
        </authorList>
    </citation>
    <scope>NUCLEOTIDE SEQUENCE [LARGE SCALE GENOMIC DNA]</scope>
    <source>
        <strain evidence="2">SPB151</strain>
    </source>
</reference>
<proteinExistence type="predicted"/>
<evidence type="ECO:0000313" key="2">
    <source>
        <dbReference type="Proteomes" id="UP000515563"/>
    </source>
</evidence>
<dbReference type="AlphaFoldDB" id="A0A7G6X544"/>
<dbReference type="Proteomes" id="UP000515563">
    <property type="component" value="Chromosome"/>
</dbReference>
<dbReference type="KEGG" id="kqi:F1D05_29860"/>